<gene>
    <name evidence="1" type="ORF">ONB1V03_LOCUS15702</name>
</gene>
<evidence type="ECO:0000313" key="1">
    <source>
        <dbReference type="EMBL" id="CAD7659106.1"/>
    </source>
</evidence>
<dbReference type="Proteomes" id="UP000728032">
    <property type="component" value="Unassembled WGS sequence"/>
</dbReference>
<name>A0A7R9MHF3_9ACAR</name>
<organism evidence="1">
    <name type="scientific">Oppiella nova</name>
    <dbReference type="NCBI Taxonomy" id="334625"/>
    <lineage>
        <taxon>Eukaryota</taxon>
        <taxon>Metazoa</taxon>
        <taxon>Ecdysozoa</taxon>
        <taxon>Arthropoda</taxon>
        <taxon>Chelicerata</taxon>
        <taxon>Arachnida</taxon>
        <taxon>Acari</taxon>
        <taxon>Acariformes</taxon>
        <taxon>Sarcoptiformes</taxon>
        <taxon>Oribatida</taxon>
        <taxon>Brachypylina</taxon>
        <taxon>Oppioidea</taxon>
        <taxon>Oppiidae</taxon>
        <taxon>Oppiella</taxon>
    </lineage>
</organism>
<dbReference type="EMBL" id="CAJPVJ010016544">
    <property type="protein sequence ID" value="CAG2176268.1"/>
    <property type="molecule type" value="Genomic_DNA"/>
</dbReference>
<reference evidence="1" key="1">
    <citation type="submission" date="2020-11" db="EMBL/GenBank/DDBJ databases">
        <authorList>
            <person name="Tran Van P."/>
        </authorList>
    </citation>
    <scope>NUCLEOTIDE SEQUENCE</scope>
</reference>
<accession>A0A7R9MHF3</accession>
<proteinExistence type="predicted"/>
<sequence>MVVSVDPVGVVGVDEGVVSVVDVEVMDVLMVINSQGLECLMVDNRTDLVANKLGGGCLNRVH</sequence>
<keyword evidence="2" id="KW-1185">Reference proteome</keyword>
<dbReference type="EMBL" id="OC931369">
    <property type="protein sequence ID" value="CAD7659106.1"/>
    <property type="molecule type" value="Genomic_DNA"/>
</dbReference>
<protein>
    <submittedName>
        <fullName evidence="1">Uncharacterized protein</fullName>
    </submittedName>
</protein>
<evidence type="ECO:0000313" key="2">
    <source>
        <dbReference type="Proteomes" id="UP000728032"/>
    </source>
</evidence>
<dbReference type="AlphaFoldDB" id="A0A7R9MHF3"/>